<dbReference type="PATRIC" id="fig|476272.21.peg.3702"/>
<evidence type="ECO:0000256" key="1">
    <source>
        <dbReference type="ARBA" id="ARBA00000654"/>
    </source>
</evidence>
<protein>
    <recommendedName>
        <fullName evidence="5">2-dehydro-3-deoxy-phosphogluconate aldolase</fullName>
        <ecNumber evidence="5">4.1.2.14</ecNumber>
    </recommendedName>
</protein>
<comment type="caution">
    <text evidence="8">The sequence shown here is derived from an EMBL/GenBank/DDBJ whole genome shotgun (WGS) entry which is preliminary data.</text>
</comment>
<keyword evidence="7" id="KW-0119">Carbohydrate metabolism</keyword>
<dbReference type="HOGENOM" id="CLU_075245_0_0_9"/>
<organism evidence="8 9">
    <name type="scientific">Blautia hydrogenotrophica (strain DSM 10507 / JCM 14656 / S5a33)</name>
    <name type="common">Ruminococcus hydrogenotrophicus</name>
    <dbReference type="NCBI Taxonomy" id="476272"/>
    <lineage>
        <taxon>Bacteria</taxon>
        <taxon>Bacillati</taxon>
        <taxon>Bacillota</taxon>
        <taxon>Clostridia</taxon>
        <taxon>Lachnospirales</taxon>
        <taxon>Lachnospiraceae</taxon>
        <taxon>Blautia</taxon>
    </lineage>
</organism>
<evidence type="ECO:0000256" key="6">
    <source>
        <dbReference type="ARBA" id="ARBA00023239"/>
    </source>
</evidence>
<proteinExistence type="inferred from homology"/>
<keyword evidence="9" id="KW-1185">Reference proteome</keyword>
<dbReference type="InterPro" id="IPR031337">
    <property type="entry name" value="KDPG/KHG_AS_1"/>
</dbReference>
<comment type="catalytic activity">
    <reaction evidence="1">
        <text>2-dehydro-3-deoxy-6-phospho-D-gluconate = D-glyceraldehyde 3-phosphate + pyruvate</text>
        <dbReference type="Rhea" id="RHEA:17089"/>
        <dbReference type="ChEBI" id="CHEBI:15361"/>
        <dbReference type="ChEBI" id="CHEBI:57569"/>
        <dbReference type="ChEBI" id="CHEBI:59776"/>
        <dbReference type="EC" id="4.1.2.14"/>
    </reaction>
</comment>
<dbReference type="InterPro" id="IPR013785">
    <property type="entry name" value="Aldolase_TIM"/>
</dbReference>
<dbReference type="PANTHER" id="PTHR30246">
    <property type="entry name" value="2-KETO-3-DEOXY-6-PHOSPHOGLUCONATE ALDOLASE"/>
    <property type="match status" value="1"/>
</dbReference>
<evidence type="ECO:0000256" key="3">
    <source>
        <dbReference type="ARBA" id="ARBA00006906"/>
    </source>
</evidence>
<comment type="pathway">
    <text evidence="2">Carbohydrate acid metabolism; 2-dehydro-3-deoxy-D-gluconate degradation; D-glyceraldehyde 3-phosphate and pyruvate from 2-dehydro-3-deoxy-D-gluconate: step 2/2.</text>
</comment>
<dbReference type="Pfam" id="PF01081">
    <property type="entry name" value="Aldolase"/>
    <property type="match status" value="1"/>
</dbReference>
<evidence type="ECO:0000313" key="8">
    <source>
        <dbReference type="EMBL" id="EEG50374.1"/>
    </source>
</evidence>
<dbReference type="GO" id="GO:0008675">
    <property type="term" value="F:2-dehydro-3-deoxy-phosphogluconate aldolase activity"/>
    <property type="evidence" value="ECO:0007669"/>
    <property type="project" value="UniProtKB-EC"/>
</dbReference>
<dbReference type="CDD" id="cd00452">
    <property type="entry name" value="KDPG_aldolase"/>
    <property type="match status" value="1"/>
</dbReference>
<dbReference type="EMBL" id="ACBZ01000025">
    <property type="protein sequence ID" value="EEG50374.1"/>
    <property type="molecule type" value="Genomic_DNA"/>
</dbReference>
<comment type="subunit">
    <text evidence="4">Homotrimer.</text>
</comment>
<dbReference type="eggNOG" id="COG0800">
    <property type="taxonomic scope" value="Bacteria"/>
</dbReference>
<dbReference type="Gene3D" id="3.20.20.70">
    <property type="entry name" value="Aldolase class I"/>
    <property type="match status" value="1"/>
</dbReference>
<evidence type="ECO:0000256" key="7">
    <source>
        <dbReference type="ARBA" id="ARBA00023277"/>
    </source>
</evidence>
<dbReference type="SUPFAM" id="SSF51569">
    <property type="entry name" value="Aldolase"/>
    <property type="match status" value="1"/>
</dbReference>
<dbReference type="PANTHER" id="PTHR30246:SF1">
    <property type="entry name" value="2-DEHYDRO-3-DEOXY-6-PHOSPHOGALACTONATE ALDOLASE-RELATED"/>
    <property type="match status" value="1"/>
</dbReference>
<sequence length="275" mass="30563">MTLENARDALLLGQALMECGLPIVEITFRTKAAEEAIKILKKEYPEILVGAGTVLTKATAKIAIQAGAEFILSPGIYPEVIQYCQDRNVLPFPGCMTPTDLELAQRLGLKCVKIFPAVPMGGLAMLKAISAPFPEMRYLATGGINNSNVKEYLEFPRMLACGGSWLIKKENLKTSNIENLKKEINQAITSMLDLRWNLSQFSILEYIHKTLSDTETLRRLTIQTSDFGRAINYFLRIGFMEDVTFSEVRKEGATNQETILIKSNSKLVLHLTGGN</sequence>
<evidence type="ECO:0000256" key="2">
    <source>
        <dbReference type="ARBA" id="ARBA00004736"/>
    </source>
</evidence>
<reference evidence="8 9" key="2">
    <citation type="submission" date="2009-02" db="EMBL/GenBank/DDBJ databases">
        <title>Draft genome sequence of Blautia hydrogenotrophica DSM 10507 (Ruminococcus hydrogenotrophicus DSM 10507).</title>
        <authorList>
            <person name="Sudarsanam P."/>
            <person name="Ley R."/>
            <person name="Guruge J."/>
            <person name="Turnbaugh P.J."/>
            <person name="Mahowald M."/>
            <person name="Liep D."/>
            <person name="Gordon J."/>
        </authorList>
    </citation>
    <scope>NUCLEOTIDE SEQUENCE [LARGE SCALE GENOMIC DNA]</scope>
    <source>
        <strain evidence="9">DSM 10507 / JCM 14656 / S5a33</strain>
    </source>
</reference>
<name>C0CIN3_BLAHS</name>
<dbReference type="NCBIfam" id="TIGR01182">
    <property type="entry name" value="eda"/>
    <property type="match status" value="1"/>
</dbReference>
<dbReference type="EC" id="4.1.2.14" evidence="5"/>
<comment type="similarity">
    <text evidence="3">Belongs to the KHG/KDPG aldolase family.</text>
</comment>
<accession>C0CIN3</accession>
<evidence type="ECO:0000313" key="9">
    <source>
        <dbReference type="Proteomes" id="UP000003100"/>
    </source>
</evidence>
<evidence type="ECO:0000256" key="4">
    <source>
        <dbReference type="ARBA" id="ARBA00011233"/>
    </source>
</evidence>
<gene>
    <name evidence="8" type="ORF">RUMHYD_00697</name>
</gene>
<dbReference type="PROSITE" id="PS00159">
    <property type="entry name" value="ALDOLASE_KDPG_KHG_1"/>
    <property type="match status" value="1"/>
</dbReference>
<dbReference type="InterPro" id="IPR000887">
    <property type="entry name" value="Aldlse_KDPG_KHG"/>
</dbReference>
<reference evidence="8 9" key="1">
    <citation type="submission" date="2009-01" db="EMBL/GenBank/DDBJ databases">
        <authorList>
            <person name="Fulton L."/>
            <person name="Clifton S."/>
            <person name="Fulton B."/>
            <person name="Xu J."/>
            <person name="Minx P."/>
            <person name="Pepin K.H."/>
            <person name="Johnson M."/>
            <person name="Bhonagiri V."/>
            <person name="Nash W.E."/>
            <person name="Mardis E.R."/>
            <person name="Wilson R.K."/>
        </authorList>
    </citation>
    <scope>NUCLEOTIDE SEQUENCE [LARGE SCALE GENOMIC DNA]</scope>
    <source>
        <strain evidence="9">DSM 10507 / JCM 14656 / S5a33</strain>
    </source>
</reference>
<keyword evidence="6" id="KW-0456">Lyase</keyword>
<dbReference type="AlphaFoldDB" id="C0CIN3"/>
<evidence type="ECO:0000256" key="5">
    <source>
        <dbReference type="ARBA" id="ARBA00013063"/>
    </source>
</evidence>
<dbReference type="Proteomes" id="UP000003100">
    <property type="component" value="Unassembled WGS sequence"/>
</dbReference>